<dbReference type="CDD" id="cd03673">
    <property type="entry name" value="NUDIX_Ap6A_hydrolase"/>
    <property type="match status" value="1"/>
</dbReference>
<dbReference type="InterPro" id="IPR020476">
    <property type="entry name" value="Nudix_hydrolase"/>
</dbReference>
<dbReference type="RefSeq" id="WP_243362035.1">
    <property type="nucleotide sequence ID" value="NZ_JALGBH010000002.1"/>
</dbReference>
<evidence type="ECO:0000313" key="5">
    <source>
        <dbReference type="EMBL" id="MCJ0743031.1"/>
    </source>
</evidence>
<dbReference type="SUPFAM" id="SSF55811">
    <property type="entry name" value="Nudix"/>
    <property type="match status" value="1"/>
</dbReference>
<sequence>MSQKYRIYINDNTLLISNQAPEGVEKNQQFENEIFDFGNFYESLKGKKPQHYFLFADEPKKTFKSIKKKLTLIKAAGGLVNNANGEYLFIYRNNKWDLPKGKVEKGEKMKKAAVREVEEECGIKVDRLKAKICKTFHVYEMGGKLVLKHTNWYKMTVKNSPLLIPQLEEGITEASWVPLAKFEDKIKNTYPLIIDVLRENNML</sequence>
<accession>A0ABS9ZXI2</accession>
<gene>
    <name evidence="5" type="ORF">MMF97_09940</name>
</gene>
<dbReference type="Gene3D" id="3.90.79.10">
    <property type="entry name" value="Nucleoside Triphosphate Pyrophosphohydrolase"/>
    <property type="match status" value="1"/>
</dbReference>
<dbReference type="Proteomes" id="UP001165460">
    <property type="component" value="Unassembled WGS sequence"/>
</dbReference>
<proteinExistence type="inferred from homology"/>
<evidence type="ECO:0000259" key="4">
    <source>
        <dbReference type="PROSITE" id="PS51462"/>
    </source>
</evidence>
<dbReference type="InterPro" id="IPR020084">
    <property type="entry name" value="NUDIX_hydrolase_CS"/>
</dbReference>
<dbReference type="PANTHER" id="PTHR43046:SF14">
    <property type="entry name" value="MUTT_NUDIX FAMILY PROTEIN"/>
    <property type="match status" value="1"/>
</dbReference>
<dbReference type="PRINTS" id="PR00502">
    <property type="entry name" value="NUDIXFAMILY"/>
</dbReference>
<dbReference type="PANTHER" id="PTHR43046">
    <property type="entry name" value="GDP-MANNOSE MANNOSYL HYDROLASE"/>
    <property type="match status" value="1"/>
</dbReference>
<keyword evidence="2 3" id="KW-0378">Hydrolase</keyword>
<name>A0ABS9ZXI2_9SPHI</name>
<keyword evidence="6" id="KW-1185">Reference proteome</keyword>
<organism evidence="5 6">
    <name type="scientific">Pedobacter montanisoli</name>
    <dbReference type="NCBI Taxonomy" id="2923277"/>
    <lineage>
        <taxon>Bacteria</taxon>
        <taxon>Pseudomonadati</taxon>
        <taxon>Bacteroidota</taxon>
        <taxon>Sphingobacteriia</taxon>
        <taxon>Sphingobacteriales</taxon>
        <taxon>Sphingobacteriaceae</taxon>
        <taxon>Pedobacter</taxon>
    </lineage>
</organism>
<comment type="caution">
    <text evidence="5">The sequence shown here is derived from an EMBL/GenBank/DDBJ whole genome shotgun (WGS) entry which is preliminary data.</text>
</comment>
<evidence type="ECO:0000256" key="3">
    <source>
        <dbReference type="RuleBase" id="RU003476"/>
    </source>
</evidence>
<comment type="similarity">
    <text evidence="3">Belongs to the Nudix hydrolase family.</text>
</comment>
<evidence type="ECO:0000313" key="6">
    <source>
        <dbReference type="Proteomes" id="UP001165460"/>
    </source>
</evidence>
<comment type="cofactor">
    <cofactor evidence="1">
        <name>Mg(2+)</name>
        <dbReference type="ChEBI" id="CHEBI:18420"/>
    </cofactor>
</comment>
<dbReference type="PROSITE" id="PS00893">
    <property type="entry name" value="NUDIX_BOX"/>
    <property type="match status" value="1"/>
</dbReference>
<dbReference type="EMBL" id="JALGBH010000002">
    <property type="protein sequence ID" value="MCJ0743031.1"/>
    <property type="molecule type" value="Genomic_DNA"/>
</dbReference>
<evidence type="ECO:0000256" key="1">
    <source>
        <dbReference type="ARBA" id="ARBA00001946"/>
    </source>
</evidence>
<protein>
    <submittedName>
        <fullName evidence="5">NUDIX domain-containing protein</fullName>
    </submittedName>
</protein>
<evidence type="ECO:0000256" key="2">
    <source>
        <dbReference type="ARBA" id="ARBA00022801"/>
    </source>
</evidence>
<dbReference type="PROSITE" id="PS51462">
    <property type="entry name" value="NUDIX"/>
    <property type="match status" value="1"/>
</dbReference>
<dbReference type="Pfam" id="PF00293">
    <property type="entry name" value="NUDIX"/>
    <property type="match status" value="1"/>
</dbReference>
<dbReference type="InterPro" id="IPR015797">
    <property type="entry name" value="NUDIX_hydrolase-like_dom_sf"/>
</dbReference>
<feature type="domain" description="Nudix hydrolase" evidence="4">
    <location>
        <begin position="71"/>
        <end position="199"/>
    </location>
</feature>
<reference evidence="5" key="1">
    <citation type="submission" date="2022-03" db="EMBL/GenBank/DDBJ databases">
        <authorList>
            <person name="Woo C.Y."/>
        </authorList>
    </citation>
    <scope>NUCLEOTIDE SEQUENCE</scope>
    <source>
        <strain evidence="5">CYS-01</strain>
    </source>
</reference>
<dbReference type="InterPro" id="IPR000086">
    <property type="entry name" value="NUDIX_hydrolase_dom"/>
</dbReference>